<evidence type="ECO:0000313" key="2">
    <source>
        <dbReference type="EMBL" id="MBE7525001.1"/>
    </source>
</evidence>
<evidence type="ECO:0000256" key="1">
    <source>
        <dbReference type="SAM" id="Phobius"/>
    </source>
</evidence>
<name>A0A928TTG0_UNCKA</name>
<proteinExistence type="predicted"/>
<dbReference type="EMBL" id="JABTTY010000001">
    <property type="protein sequence ID" value="MBE7525001.1"/>
    <property type="molecule type" value="Genomic_DNA"/>
</dbReference>
<feature type="transmembrane region" description="Helical" evidence="1">
    <location>
        <begin position="35"/>
        <end position="52"/>
    </location>
</feature>
<keyword evidence="1" id="KW-0812">Transmembrane</keyword>
<accession>A0A928TTG0</accession>
<feature type="transmembrane region" description="Helical" evidence="1">
    <location>
        <begin position="58"/>
        <end position="74"/>
    </location>
</feature>
<dbReference type="Proteomes" id="UP000710385">
    <property type="component" value="Unassembled WGS sequence"/>
</dbReference>
<keyword evidence="1" id="KW-1133">Transmembrane helix</keyword>
<evidence type="ECO:0000313" key="3">
    <source>
        <dbReference type="Proteomes" id="UP000710385"/>
    </source>
</evidence>
<protein>
    <recommendedName>
        <fullName evidence="4">DUF5673 domain-containing protein</fullName>
    </recommendedName>
</protein>
<comment type="caution">
    <text evidence="2">The sequence shown here is derived from an EMBL/GenBank/DDBJ whole genome shotgun (WGS) entry which is preliminary data.</text>
</comment>
<keyword evidence="1" id="KW-0472">Membrane</keyword>
<sequence length="169" mass="19784">MSVEHREFMDQMAEFQDKFVWESPMYERHERGPRWYAVVSLLALLLVGYAVWTANFLFAFIILLAAIILVLAGNEHPDTILIQIGDNGIVVDGDFHPFTKLDNFSIVYQPPHVRVLYVESKNPLRPRYRLLLGDQDPVEIRNHLRRYLRENLDLHDEHASDILGKLFKI</sequence>
<dbReference type="AlphaFoldDB" id="A0A928TTG0"/>
<gene>
    <name evidence="2" type="ORF">HS096_01210</name>
</gene>
<reference evidence="2" key="1">
    <citation type="submission" date="2020-05" db="EMBL/GenBank/DDBJ databases">
        <title>High-Quality Genomes of Partial-Nitritation/Anammox System by Hierarchical Clustering Based Hybrid Assembly.</title>
        <authorList>
            <person name="Liu L."/>
            <person name="Wang Y."/>
            <person name="Che Y."/>
            <person name="Chen Y."/>
            <person name="Xia Y."/>
            <person name="Luo R."/>
            <person name="Cheng S.H."/>
            <person name="Zheng C."/>
            <person name="Zhang T."/>
        </authorList>
    </citation>
    <scope>NUCLEOTIDE SEQUENCE</scope>
    <source>
        <strain evidence="2">H1_PAT1</strain>
    </source>
</reference>
<evidence type="ECO:0008006" key="4">
    <source>
        <dbReference type="Google" id="ProtNLM"/>
    </source>
</evidence>
<organism evidence="2 3">
    <name type="scientific">candidate division WWE3 bacterium</name>
    <dbReference type="NCBI Taxonomy" id="2053526"/>
    <lineage>
        <taxon>Bacteria</taxon>
        <taxon>Katanobacteria</taxon>
    </lineage>
</organism>